<reference evidence="5 6" key="1">
    <citation type="submission" date="2020-04" db="EMBL/GenBank/DDBJ databases">
        <title>Novosphingobium sp. TW-4 isolated from soil.</title>
        <authorList>
            <person name="Dahal R.H."/>
            <person name="Chaudhary D.K."/>
        </authorList>
    </citation>
    <scope>NUCLEOTIDE SEQUENCE [LARGE SCALE GENOMIC DNA]</scope>
    <source>
        <strain evidence="5 6">TW-4</strain>
    </source>
</reference>
<dbReference type="RefSeq" id="WP_169495088.1">
    <property type="nucleotide sequence ID" value="NZ_JABBGM010000014.1"/>
</dbReference>
<evidence type="ECO:0000313" key="5">
    <source>
        <dbReference type="EMBL" id="NML95879.1"/>
    </source>
</evidence>
<dbReference type="PANTHER" id="PTHR43531:SF11">
    <property type="entry name" value="METHYL-ACCEPTING CHEMOTAXIS PROTEIN 3"/>
    <property type="match status" value="1"/>
</dbReference>
<sequence length="400" mass="42893">MKLNERLKAGGATLALAFLVQVGVTTFMERRLVASNDAERLNSVAMHNHMQADMLHDAIRGSVYRALHAAQKGNANERDAAIAEVSDYSRDIRGYLNANRALNLDEDIKVSLTSVARDLDAYTGSATTVANLVRVDPATAEQKVGELEQAFDTLEASQDKVANALDKRQASLDHSSDNLGVTSLVASAVVSLAFAGFLGWILVQLRRIVVRPLQRLALQLDLMSAGNLSQEIDVGTSEDEMAAVQRAVQTFQQATRERRAAEQAQSEVVSHISAGLDALSRGDLSHRISAPFAARYENLREAYNRSAGHLAELLCDVAQSSARVSSGSTQIRAAADDLAARNTHQATHVEQTVAAMHEVGALVAAAAVGTAAVKLAVETATRTQVPVRPLCSRPLRQCTP</sequence>
<dbReference type="AlphaFoldDB" id="A0A7Y0BSS8"/>
<dbReference type="Proteomes" id="UP000583556">
    <property type="component" value="Unassembled WGS sequence"/>
</dbReference>
<feature type="domain" description="HAMP" evidence="4">
    <location>
        <begin position="263"/>
        <end position="315"/>
    </location>
</feature>
<proteinExistence type="inferred from homology"/>
<evidence type="ECO:0000256" key="3">
    <source>
        <dbReference type="SAM" id="Phobius"/>
    </source>
</evidence>
<dbReference type="InterPro" id="IPR051310">
    <property type="entry name" value="MCP_chemotaxis"/>
</dbReference>
<comment type="similarity">
    <text evidence="2">Belongs to the methyl-accepting chemotaxis (MCP) protein family.</text>
</comment>
<dbReference type="SMART" id="SM00304">
    <property type="entry name" value="HAMP"/>
    <property type="match status" value="1"/>
</dbReference>
<keyword evidence="6" id="KW-1185">Reference proteome</keyword>
<dbReference type="GO" id="GO:0016020">
    <property type="term" value="C:membrane"/>
    <property type="evidence" value="ECO:0007669"/>
    <property type="project" value="InterPro"/>
</dbReference>
<protein>
    <submittedName>
        <fullName evidence="5">Methyl-accepting chemotaxis protein</fullName>
    </submittedName>
</protein>
<name>A0A7Y0BSS8_9SPHN</name>
<accession>A0A7Y0BSS8</accession>
<keyword evidence="3" id="KW-1133">Transmembrane helix</keyword>
<keyword evidence="3" id="KW-0472">Membrane</keyword>
<feature type="domain" description="HAMP" evidence="4">
    <location>
        <begin position="207"/>
        <end position="260"/>
    </location>
</feature>
<dbReference type="EMBL" id="JABBGM010000014">
    <property type="protein sequence ID" value="NML95879.1"/>
    <property type="molecule type" value="Genomic_DNA"/>
</dbReference>
<keyword evidence="3" id="KW-0812">Transmembrane</keyword>
<dbReference type="GO" id="GO:0007165">
    <property type="term" value="P:signal transduction"/>
    <property type="evidence" value="ECO:0007669"/>
    <property type="project" value="InterPro"/>
</dbReference>
<evidence type="ECO:0000259" key="4">
    <source>
        <dbReference type="PROSITE" id="PS50885"/>
    </source>
</evidence>
<gene>
    <name evidence="5" type="ORF">HHL27_19575</name>
</gene>
<dbReference type="CDD" id="cd06225">
    <property type="entry name" value="HAMP"/>
    <property type="match status" value="1"/>
</dbReference>
<evidence type="ECO:0000256" key="1">
    <source>
        <dbReference type="ARBA" id="ARBA00022500"/>
    </source>
</evidence>
<evidence type="ECO:0000256" key="2">
    <source>
        <dbReference type="ARBA" id="ARBA00029447"/>
    </source>
</evidence>
<feature type="transmembrane region" description="Helical" evidence="3">
    <location>
        <begin position="179"/>
        <end position="203"/>
    </location>
</feature>
<dbReference type="Gene3D" id="1.10.287.950">
    <property type="entry name" value="Methyl-accepting chemotaxis protein"/>
    <property type="match status" value="1"/>
</dbReference>
<organism evidence="5 6">
    <name type="scientific">Novosphingobium olei</name>
    <dbReference type="NCBI Taxonomy" id="2728851"/>
    <lineage>
        <taxon>Bacteria</taxon>
        <taxon>Pseudomonadati</taxon>
        <taxon>Pseudomonadota</taxon>
        <taxon>Alphaproteobacteria</taxon>
        <taxon>Sphingomonadales</taxon>
        <taxon>Sphingomonadaceae</taxon>
        <taxon>Novosphingobium</taxon>
    </lineage>
</organism>
<comment type="caution">
    <text evidence="5">The sequence shown here is derived from an EMBL/GenBank/DDBJ whole genome shotgun (WGS) entry which is preliminary data.</text>
</comment>
<dbReference type="SUPFAM" id="SSF158472">
    <property type="entry name" value="HAMP domain-like"/>
    <property type="match status" value="1"/>
</dbReference>
<evidence type="ECO:0000313" key="6">
    <source>
        <dbReference type="Proteomes" id="UP000583556"/>
    </source>
</evidence>
<dbReference type="InterPro" id="IPR003660">
    <property type="entry name" value="HAMP_dom"/>
</dbReference>
<keyword evidence="1" id="KW-0145">Chemotaxis</keyword>
<dbReference type="PROSITE" id="PS50885">
    <property type="entry name" value="HAMP"/>
    <property type="match status" value="2"/>
</dbReference>
<dbReference type="GO" id="GO:0006935">
    <property type="term" value="P:chemotaxis"/>
    <property type="evidence" value="ECO:0007669"/>
    <property type="project" value="UniProtKB-KW"/>
</dbReference>
<dbReference type="Pfam" id="PF00672">
    <property type="entry name" value="HAMP"/>
    <property type="match status" value="1"/>
</dbReference>
<dbReference type="Gene3D" id="6.10.340.10">
    <property type="match status" value="1"/>
</dbReference>
<dbReference type="PANTHER" id="PTHR43531">
    <property type="entry name" value="PROTEIN ICFG"/>
    <property type="match status" value="1"/>
</dbReference>